<feature type="domain" description="DUF1565" evidence="1">
    <location>
        <begin position="65"/>
        <end position="332"/>
    </location>
</feature>
<keyword evidence="2" id="KW-0449">Lipoprotein</keyword>
<dbReference type="InterPro" id="IPR011459">
    <property type="entry name" value="DUF1565"/>
</dbReference>
<dbReference type="Pfam" id="PF07602">
    <property type="entry name" value="DUF1565"/>
    <property type="match status" value="1"/>
</dbReference>
<dbReference type="InterPro" id="IPR012334">
    <property type="entry name" value="Pectin_lyas_fold"/>
</dbReference>
<sequence>MKPIYIWITVLLLAIRCTGESGGNEKTSQMILGIVNTQQPKINVHDDQKSSDLVIHIPTFYVDSISGNDSTNPGTKSAPFRTITKAILALKNSNVKVIAVAPGIYDGTTGETFPITIPEDVNLYGDTNGKGLIGGASSLYAGPPGTTPKTGITLISGNGADNVSNYDNVTLTLRDNSQISGFKIINPRQFDSQRMSVTVLLNAINSARVNRNTIEGVMGGHGILINTYGFDPAHEGGNVISGNSIYSNRTGIVEGGVLSASKVNKVENNIITRNNIGVNTNSMRLDLGQGSTGSVGGNIFSCNYHQDLYLTSATAKTLYALNNSWDHMPPTVSQNYSDNGTDIVNPNYTVLVYFAGGSIAPEACN</sequence>
<reference evidence="2 3" key="1">
    <citation type="journal article" date="2006" name="Proc. Natl. Acad. Sci. U.S.A.">
        <title>Genome reduction in Leptospira borgpetersenii reflects limited transmission potential.</title>
        <authorList>
            <person name="Bulach D.M."/>
            <person name="Zuerner R.L."/>
            <person name="Wilson P."/>
            <person name="Seemann T."/>
            <person name="McGrath A."/>
            <person name="Cullen P.A."/>
            <person name="Davis J."/>
            <person name="Johnson M."/>
            <person name="Kuczek E."/>
            <person name="Alt D.P."/>
            <person name="Peterson-Burch B."/>
            <person name="Coppel R.L."/>
            <person name="Rood J.I."/>
            <person name="Davies J.K."/>
            <person name="Adler B."/>
        </authorList>
    </citation>
    <scope>NUCLEOTIDE SEQUENCE [LARGE SCALE GENOMIC DNA]</scope>
    <source>
        <strain evidence="2 3">JB197</strain>
    </source>
</reference>
<dbReference type="Proteomes" id="UP000000656">
    <property type="component" value="Chromosome 1"/>
</dbReference>
<evidence type="ECO:0000313" key="3">
    <source>
        <dbReference type="Proteomes" id="UP000000656"/>
    </source>
</evidence>
<evidence type="ECO:0000259" key="1">
    <source>
        <dbReference type="Pfam" id="PF07602"/>
    </source>
</evidence>
<dbReference type="Gene3D" id="2.160.20.10">
    <property type="entry name" value="Single-stranded right-handed beta-helix, Pectin lyase-like"/>
    <property type="match status" value="1"/>
</dbReference>
<protein>
    <submittedName>
        <fullName evidence="2">Conserved hypothetical lipoprotein</fullName>
    </submittedName>
</protein>
<proteinExistence type="predicted"/>
<evidence type="ECO:0000313" key="2">
    <source>
        <dbReference type="EMBL" id="ABJ76139.1"/>
    </source>
</evidence>
<dbReference type="AlphaFoldDB" id="Q04SI1"/>
<organism evidence="2 3">
    <name type="scientific">Leptospira borgpetersenii serovar Hardjo-bovis (strain JB197)</name>
    <dbReference type="NCBI Taxonomy" id="355277"/>
    <lineage>
        <taxon>Bacteria</taxon>
        <taxon>Pseudomonadati</taxon>
        <taxon>Spirochaetota</taxon>
        <taxon>Spirochaetia</taxon>
        <taxon>Leptospirales</taxon>
        <taxon>Leptospiraceae</taxon>
        <taxon>Leptospira</taxon>
    </lineage>
</organism>
<accession>Q04SI1</accession>
<dbReference type="KEGG" id="lbj:LBJ_1570"/>
<dbReference type="InterPro" id="IPR011050">
    <property type="entry name" value="Pectin_lyase_fold/virulence"/>
</dbReference>
<dbReference type="RefSeq" id="WP_011671782.1">
    <property type="nucleotide sequence ID" value="NC_008510.1"/>
</dbReference>
<dbReference type="SUPFAM" id="SSF51126">
    <property type="entry name" value="Pectin lyase-like"/>
    <property type="match status" value="1"/>
</dbReference>
<dbReference type="EMBL" id="CP000350">
    <property type="protein sequence ID" value="ABJ76139.1"/>
    <property type="molecule type" value="Genomic_DNA"/>
</dbReference>
<gene>
    <name evidence="2" type="ordered locus">LBJ_1570</name>
</gene>
<dbReference type="NCBIfam" id="NF047854">
    <property type="entry name" value="LIC10774_LIC10365_LIC10821_LIC11207_LIC11030_fam"/>
    <property type="match status" value="1"/>
</dbReference>
<name>Q04SI1_LEPBJ</name>
<dbReference type="HOGENOM" id="CLU_066848_0_0_12"/>